<feature type="transmembrane region" description="Helical" evidence="1">
    <location>
        <begin position="382"/>
        <end position="399"/>
    </location>
</feature>
<keyword evidence="1" id="KW-0472">Membrane</keyword>
<protein>
    <submittedName>
        <fullName evidence="4">2TM domain-containing protein</fullName>
    </submittedName>
</protein>
<dbReference type="Proteomes" id="UP001151478">
    <property type="component" value="Unassembled WGS sequence"/>
</dbReference>
<accession>A0ABT5S870</accession>
<evidence type="ECO:0000259" key="3">
    <source>
        <dbReference type="Pfam" id="PF13239"/>
    </source>
</evidence>
<dbReference type="RefSeq" id="WP_265724905.1">
    <property type="nucleotide sequence ID" value="NZ_JAOSLC020000003.1"/>
</dbReference>
<evidence type="ECO:0000313" key="5">
    <source>
        <dbReference type="Proteomes" id="UP001151478"/>
    </source>
</evidence>
<dbReference type="InterPro" id="IPR010559">
    <property type="entry name" value="Sig_transdc_His_kin_internal"/>
</dbReference>
<dbReference type="EMBL" id="JAOSLC020000003">
    <property type="protein sequence ID" value="MDD7914283.1"/>
    <property type="molecule type" value="Genomic_DNA"/>
</dbReference>
<feature type="transmembrane region" description="Helical" evidence="1">
    <location>
        <begin position="405"/>
        <end position="422"/>
    </location>
</feature>
<feature type="transmembrane region" description="Helical" evidence="1">
    <location>
        <begin position="81"/>
        <end position="108"/>
    </location>
</feature>
<feature type="transmembrane region" description="Helical" evidence="1">
    <location>
        <begin position="120"/>
        <end position="140"/>
    </location>
</feature>
<dbReference type="InterPro" id="IPR050640">
    <property type="entry name" value="Bact_2-comp_sensor_kinase"/>
</dbReference>
<evidence type="ECO:0000259" key="2">
    <source>
        <dbReference type="Pfam" id="PF06580"/>
    </source>
</evidence>
<sequence length="453" mass="52440">MDNQEVFTIRSLKKGALLSLKLTILFGVIFSVIFKQTTLYGIAVSFGISGLYCFGLAFGNGIINNYLSEKWDWITQTNQRVWAGIIGTLIYTVPMVLAIDYVVFVIINNNSGENFFKGDFLWVHLFYIVLSLGISTFLHARGFMTNWKASVTKESTKQEIVAKTETAKFESLKSQIDPHFLFNSLNVLTSLIGENPLQAEKFTTKLSKVYRYVLEQRNKDLTTLTEELKFARTYMELLGMRFEDAVKFNIPNTVSNKELKIVPLSLQLLLENAVKHNVVSSKKPLEIIIYEKEGFLHIENNINPKETIGKSTKVGLRNIVERYSLITNRRVIVDNNNKTFKVSLPLLTKTNNMTFNSNDLENSKYVRAVERVEKLKEFYQNLASYCIVIPFLIFINLRFSPGFHWFWFPIFGWGIGLIFHFLEVNNYNIFLGKNWEDRKIKEMMNDDKNNKYN</sequence>
<keyword evidence="5" id="KW-1185">Reference proteome</keyword>
<dbReference type="PANTHER" id="PTHR34220">
    <property type="entry name" value="SENSOR HISTIDINE KINASE YPDA"/>
    <property type="match status" value="1"/>
</dbReference>
<organism evidence="4 5">
    <name type="scientific">Polaribacter ponticola</name>
    <dbReference type="NCBI Taxonomy" id="2978475"/>
    <lineage>
        <taxon>Bacteria</taxon>
        <taxon>Pseudomonadati</taxon>
        <taxon>Bacteroidota</taxon>
        <taxon>Flavobacteriia</taxon>
        <taxon>Flavobacteriales</taxon>
        <taxon>Flavobacteriaceae</taxon>
    </lineage>
</organism>
<feature type="domain" description="2TM" evidence="3">
    <location>
        <begin position="367"/>
        <end position="445"/>
    </location>
</feature>
<feature type="transmembrane region" description="Helical" evidence="1">
    <location>
        <begin position="40"/>
        <end position="60"/>
    </location>
</feature>
<dbReference type="InterPro" id="IPR025698">
    <property type="entry name" value="2TM_dom"/>
</dbReference>
<evidence type="ECO:0000256" key="1">
    <source>
        <dbReference type="SAM" id="Phobius"/>
    </source>
</evidence>
<keyword evidence="1" id="KW-0812">Transmembrane</keyword>
<dbReference type="PANTHER" id="PTHR34220:SF7">
    <property type="entry name" value="SENSOR HISTIDINE KINASE YPDA"/>
    <property type="match status" value="1"/>
</dbReference>
<dbReference type="Pfam" id="PF13239">
    <property type="entry name" value="2TM"/>
    <property type="match status" value="1"/>
</dbReference>
<dbReference type="Pfam" id="PF06580">
    <property type="entry name" value="His_kinase"/>
    <property type="match status" value="1"/>
</dbReference>
<evidence type="ECO:0000313" key="4">
    <source>
        <dbReference type="EMBL" id="MDD7914283.1"/>
    </source>
</evidence>
<keyword evidence="1" id="KW-1133">Transmembrane helix</keyword>
<reference evidence="4" key="1">
    <citation type="submission" date="2023-02" db="EMBL/GenBank/DDBJ databases">
        <title>Polaribacter ponticola sp. nov., isolated from seawater.</title>
        <authorList>
            <person name="Baek J.H."/>
            <person name="Kim J.M."/>
            <person name="Choi D.G."/>
            <person name="Jeon C.O."/>
        </authorList>
    </citation>
    <scope>NUCLEOTIDE SEQUENCE</scope>
    <source>
        <strain evidence="4">MSW5</strain>
    </source>
</reference>
<comment type="caution">
    <text evidence="4">The sequence shown here is derived from an EMBL/GenBank/DDBJ whole genome shotgun (WGS) entry which is preliminary data.</text>
</comment>
<gene>
    <name evidence="4" type="ORF">N5A56_007550</name>
</gene>
<feature type="domain" description="Signal transduction histidine kinase internal region" evidence="2">
    <location>
        <begin position="167"/>
        <end position="245"/>
    </location>
</feature>
<proteinExistence type="predicted"/>
<name>A0ABT5S870_9FLAO</name>
<feature type="transmembrane region" description="Helical" evidence="1">
    <location>
        <begin position="16"/>
        <end position="34"/>
    </location>
</feature>